<reference evidence="1 2" key="1">
    <citation type="submission" date="2020-03" db="EMBL/GenBank/DDBJ databases">
        <title>Identification of Halomonas strains.</title>
        <authorList>
            <person name="Xiao Z."/>
            <person name="Dong F."/>
            <person name="Wang Z."/>
            <person name="Zhao J.-Y."/>
        </authorList>
    </citation>
    <scope>NUCLEOTIDE SEQUENCE [LARGE SCALE GENOMIC DNA]</scope>
    <source>
        <strain evidence="1 2">DX6</strain>
    </source>
</reference>
<dbReference type="RefSeq" id="WP_167112559.1">
    <property type="nucleotide sequence ID" value="NZ_JAAQTO010000017.1"/>
</dbReference>
<name>A0ABX0PQ30_9GAMM</name>
<protein>
    <submittedName>
        <fullName evidence="1">Uncharacterized protein</fullName>
    </submittedName>
</protein>
<accession>A0ABX0PQ30</accession>
<keyword evidence="2" id="KW-1185">Reference proteome</keyword>
<gene>
    <name evidence="1" type="ORF">HBJ55_07285</name>
</gene>
<evidence type="ECO:0000313" key="1">
    <source>
        <dbReference type="EMBL" id="NIC05223.1"/>
    </source>
</evidence>
<dbReference type="EMBL" id="JAAQTO010000017">
    <property type="protein sequence ID" value="NIC05223.1"/>
    <property type="molecule type" value="Genomic_DNA"/>
</dbReference>
<proteinExistence type="predicted"/>
<comment type="caution">
    <text evidence="1">The sequence shown here is derived from an EMBL/GenBank/DDBJ whole genome shotgun (WGS) entry which is preliminary data.</text>
</comment>
<evidence type="ECO:0000313" key="2">
    <source>
        <dbReference type="Proteomes" id="UP001318321"/>
    </source>
</evidence>
<organism evidence="1 2">
    <name type="scientific">Billgrantia bachuensis</name>
    <dbReference type="NCBI Taxonomy" id="2717286"/>
    <lineage>
        <taxon>Bacteria</taxon>
        <taxon>Pseudomonadati</taxon>
        <taxon>Pseudomonadota</taxon>
        <taxon>Gammaproteobacteria</taxon>
        <taxon>Oceanospirillales</taxon>
        <taxon>Halomonadaceae</taxon>
        <taxon>Billgrantia</taxon>
    </lineage>
</organism>
<sequence>MRYHCHFEIDYLLGRSDRQLGEMLIQPKDGTHLRTALCEMKQDGQQFLVVGECNNKRPDGSCAGHAQENEDA</sequence>
<dbReference type="Proteomes" id="UP001318321">
    <property type="component" value="Unassembled WGS sequence"/>
</dbReference>